<dbReference type="InterPro" id="IPR000551">
    <property type="entry name" value="MerR-type_HTH_dom"/>
</dbReference>
<protein>
    <submittedName>
        <fullName evidence="7">MerR family transcriptional regulator</fullName>
    </submittedName>
</protein>
<evidence type="ECO:0000259" key="6">
    <source>
        <dbReference type="PROSITE" id="PS50937"/>
    </source>
</evidence>
<dbReference type="Pfam" id="PF13411">
    <property type="entry name" value="MerR_1"/>
    <property type="match status" value="1"/>
</dbReference>
<evidence type="ECO:0000313" key="7">
    <source>
        <dbReference type="EMBL" id="MVO88602.1"/>
    </source>
</evidence>
<feature type="compositionally biased region" description="Basic and acidic residues" evidence="5">
    <location>
        <begin position="153"/>
        <end position="241"/>
    </location>
</feature>
<dbReference type="PANTHER" id="PTHR30204:SF69">
    <property type="entry name" value="MERR-FAMILY TRANSCRIPTIONAL REGULATOR"/>
    <property type="match status" value="1"/>
</dbReference>
<comment type="caution">
    <text evidence="7">The sequence shown here is derived from an EMBL/GenBank/DDBJ whole genome shotgun (WGS) entry which is preliminary data.</text>
</comment>
<evidence type="ECO:0000256" key="3">
    <source>
        <dbReference type="ARBA" id="ARBA00023125"/>
    </source>
</evidence>
<feature type="region of interest" description="Disordered" evidence="5">
    <location>
        <begin position="136"/>
        <end position="274"/>
    </location>
</feature>
<keyword evidence="2" id="KW-0805">Transcription regulation</keyword>
<dbReference type="InterPro" id="IPR047057">
    <property type="entry name" value="MerR_fam"/>
</dbReference>
<sequence>MSTDVVTRRSVLIGDAAALFGLAPSTVRWWESRGVLVPPARDGGKRLYGDADLRRIGAAYLCCVVGRMPLDRAAAVTSGTAEHSAWQRVVCDHLTLLERQIGQLEAAREYLRHLLLCEDDDIAECRLLEGELSAHTPRGRVHDPDLVTAARAARGDGRRREGRAPDHDEIRGGRSARDEDPRGSHARDENLGEGSVRDENPHGSLVRDENLGEGSVRDENPHGSLVRDENLDERPARDENPRGGPHPSRDGTQAPCPDCRGPVPQAPRGRPRTYCSRACRQRAYRRRHRAGRA</sequence>
<dbReference type="Gene3D" id="1.10.1660.10">
    <property type="match status" value="1"/>
</dbReference>
<evidence type="ECO:0000313" key="8">
    <source>
        <dbReference type="Proteomes" id="UP000483802"/>
    </source>
</evidence>
<evidence type="ECO:0000256" key="2">
    <source>
        <dbReference type="ARBA" id="ARBA00023015"/>
    </source>
</evidence>
<keyword evidence="4" id="KW-0804">Transcription</keyword>
<accession>A0A6L6X479</accession>
<keyword evidence="8" id="KW-1185">Reference proteome</keyword>
<dbReference type="Proteomes" id="UP000483802">
    <property type="component" value="Unassembled WGS sequence"/>
</dbReference>
<dbReference type="AlphaFoldDB" id="A0A6L6X479"/>
<evidence type="ECO:0000256" key="4">
    <source>
        <dbReference type="ARBA" id="ARBA00023163"/>
    </source>
</evidence>
<dbReference type="InterPro" id="IPR009061">
    <property type="entry name" value="DNA-bd_dom_put_sf"/>
</dbReference>
<proteinExistence type="predicted"/>
<dbReference type="EMBL" id="WPNZ01000018">
    <property type="protein sequence ID" value="MVO88602.1"/>
    <property type="molecule type" value="Genomic_DNA"/>
</dbReference>
<dbReference type="GO" id="GO:0003700">
    <property type="term" value="F:DNA-binding transcription factor activity"/>
    <property type="evidence" value="ECO:0007669"/>
    <property type="project" value="InterPro"/>
</dbReference>
<keyword evidence="3" id="KW-0238">DNA-binding</keyword>
<gene>
    <name evidence="7" type="ORF">GPA10_28540</name>
</gene>
<reference evidence="7 8" key="1">
    <citation type="submission" date="2019-11" db="EMBL/GenBank/DDBJ databases">
        <title>Streptomyces typhae sp. nov., a novel endophytic actinomycete isolated from the root of cattail pollen (Typha angustifolia L.).</title>
        <authorList>
            <person name="Peng C."/>
        </authorList>
    </citation>
    <scope>NUCLEOTIDE SEQUENCE [LARGE SCALE GENOMIC DNA]</scope>
    <source>
        <strain evidence="8">p1417</strain>
    </source>
</reference>
<evidence type="ECO:0000256" key="5">
    <source>
        <dbReference type="SAM" id="MobiDB-lite"/>
    </source>
</evidence>
<dbReference type="CDD" id="cd00592">
    <property type="entry name" value="HTH_MerR-like"/>
    <property type="match status" value="1"/>
</dbReference>
<dbReference type="GO" id="GO:0003677">
    <property type="term" value="F:DNA binding"/>
    <property type="evidence" value="ECO:0007669"/>
    <property type="project" value="UniProtKB-KW"/>
</dbReference>
<keyword evidence="1" id="KW-0678">Repressor</keyword>
<evidence type="ECO:0000256" key="1">
    <source>
        <dbReference type="ARBA" id="ARBA00022491"/>
    </source>
</evidence>
<name>A0A6L6X479_9ACTN</name>
<feature type="domain" description="HTH merR-type" evidence="6">
    <location>
        <begin position="13"/>
        <end position="56"/>
    </location>
</feature>
<organism evidence="7 8">
    <name type="scientific">Streptomyces typhae</name>
    <dbReference type="NCBI Taxonomy" id="2681492"/>
    <lineage>
        <taxon>Bacteria</taxon>
        <taxon>Bacillati</taxon>
        <taxon>Actinomycetota</taxon>
        <taxon>Actinomycetes</taxon>
        <taxon>Kitasatosporales</taxon>
        <taxon>Streptomycetaceae</taxon>
        <taxon>Streptomyces</taxon>
    </lineage>
</organism>
<dbReference type="SUPFAM" id="SSF46955">
    <property type="entry name" value="Putative DNA-binding domain"/>
    <property type="match status" value="1"/>
</dbReference>
<dbReference type="SMART" id="SM00422">
    <property type="entry name" value="HTH_MERR"/>
    <property type="match status" value="1"/>
</dbReference>
<dbReference type="PANTHER" id="PTHR30204">
    <property type="entry name" value="REDOX-CYCLING DRUG-SENSING TRANSCRIPTIONAL ACTIVATOR SOXR"/>
    <property type="match status" value="1"/>
</dbReference>
<dbReference type="PROSITE" id="PS50937">
    <property type="entry name" value="HTH_MERR_2"/>
    <property type="match status" value="1"/>
</dbReference>